<dbReference type="OrthoDB" id="5800476at2759"/>
<dbReference type="PROSITE" id="PS00107">
    <property type="entry name" value="PROTEIN_KINASE_ATP"/>
    <property type="match status" value="1"/>
</dbReference>
<keyword evidence="6 7" id="KW-0067">ATP-binding</keyword>
<reference evidence="10 11" key="1">
    <citation type="journal article" date="2010" name="Science">
        <title>Genomic comparison of the ants Camponotus floridanus and Harpegnathos saltator.</title>
        <authorList>
            <person name="Bonasio R."/>
            <person name="Zhang G."/>
            <person name="Ye C."/>
            <person name="Mutti N.S."/>
            <person name="Fang X."/>
            <person name="Qin N."/>
            <person name="Donahue G."/>
            <person name="Yang P."/>
            <person name="Li Q."/>
            <person name="Li C."/>
            <person name="Zhang P."/>
            <person name="Huang Z."/>
            <person name="Berger S.L."/>
            <person name="Reinberg D."/>
            <person name="Wang J."/>
            <person name="Liebig J."/>
        </authorList>
    </citation>
    <scope>NUCLEOTIDE SEQUENCE [LARGE SCALE GENOMIC DNA]</scope>
    <source>
        <strain evidence="11">C129</strain>
    </source>
</reference>
<dbReference type="Pfam" id="PF00069">
    <property type="entry name" value="Pkinase"/>
    <property type="match status" value="1"/>
</dbReference>
<dbReference type="PROSITE" id="PS50011">
    <property type="entry name" value="PROTEIN_KINASE_DOM"/>
    <property type="match status" value="1"/>
</dbReference>
<dbReference type="STRING" id="104421.E2ARD2"/>
<dbReference type="SMART" id="SM00220">
    <property type="entry name" value="S_TKc"/>
    <property type="match status" value="1"/>
</dbReference>
<dbReference type="InterPro" id="IPR011009">
    <property type="entry name" value="Kinase-like_dom_sf"/>
</dbReference>
<dbReference type="InterPro" id="IPR050235">
    <property type="entry name" value="CK1_Ser-Thr_kinase"/>
</dbReference>
<dbReference type="FunFam" id="1.10.510.10:FF:000155">
    <property type="entry name" value="Casein kinase I isoform epsilon"/>
    <property type="match status" value="1"/>
</dbReference>
<dbReference type="AlphaFoldDB" id="E2ARD2"/>
<evidence type="ECO:0000256" key="3">
    <source>
        <dbReference type="ARBA" id="ARBA00022679"/>
    </source>
</evidence>
<sequence length="987" mass="111908">MELRVGNKYRLGRKIGSGSFGDIYLGTNISTGEEVAIKLECIKTRHPQLHIESKFYKMMQGGVGIPTIKWCGSEGDYNVMVMELLGPSLEDLFNFCSRRFTLKTVLLLADQLISRTDYIHSRNFIHRDIKPDNFLMGLGKKGNLVYIIDFGLAKKYRDGRTHKHIPYRENKNLTGTARYASINTHLGIEQSRRDDLESLGYVLMYFNRGSLPWQGLKAATKRQKYERISEKKMSTPIEELCKGYPVEFASYLRYCRDLRFEERPDYSHLRQLFRTLFHGQGFTYDYVFDWNMLKFGNARQPTLPSAQQAPMHSQPSNAALPSGTNNDQEHRSRPYTRQCLPNASVATVGPTLGRLDPTTSLRAIRQKREMETRGDQDNQDKNDLQGKIQFYQQFCASQQNFGIAERKTQHNVTVGHSQQPAPGGNETAAVVASATRVINPCQFSTFKSTTTPGNRAAPPPPPDLAASLDLTGLNLGRSRELGSNRIAEINSATTSRDYYQPTMSRTRERSPNTASRQLDKQSYFFHGHKTEKDVDRKVVMFEDLGTKGTNYARLADDADETAAMSGSINCFGGLDKERSYADYDGDKKHRCLATNSVRHFTVTHETRDSESVEFLEKEGEIFKKSSNELLQETFASKCRNFSFRSKEKPHKSLESLERSINVPAVDCKSLDFPPKEQSKNFFHNKQRSLDSTKKSVDSSTANKTRKRPSFFQRVGRSLHFLPREREKRQEDTSKREGLAINGQYPQTDQEKCEYFLQRHQKNVDFFERSSNSPANRAPVQSNLGSLNEVDFAVVQNSSSRLRDARLEGSTFRAKRDSNKSTNADTMEDNIKQNNWDASKSLMQTDLSNIELTVTVMQSRLPLIEGPIASVTTQDTVSGNKDSLDIGYSISELGRIYLHTIQNIDHPEGLLSLENAADTTEKRKRYIEWLQTKNDQDILSHGTNSCDSLTHGKPQASGAGGQERRVSMRLHRRDTLLAAAGEMQPKSK</sequence>
<dbReference type="CDD" id="cd14125">
    <property type="entry name" value="STKc_CK1_delta_epsilon"/>
    <property type="match status" value="1"/>
</dbReference>
<keyword evidence="11" id="KW-1185">Reference proteome</keyword>
<dbReference type="Proteomes" id="UP000000311">
    <property type="component" value="Unassembled WGS sequence"/>
</dbReference>
<gene>
    <name evidence="10" type="ORF">EAG_10545</name>
</gene>
<dbReference type="GO" id="GO:0004674">
    <property type="term" value="F:protein serine/threonine kinase activity"/>
    <property type="evidence" value="ECO:0007669"/>
    <property type="project" value="UniProtKB-KW"/>
</dbReference>
<feature type="region of interest" description="Disordered" evidence="8">
    <location>
        <begin position="722"/>
        <end position="744"/>
    </location>
</feature>
<dbReference type="OMA" id="FYQQFCA"/>
<keyword evidence="5 10" id="KW-0418">Kinase</keyword>
<feature type="domain" description="Protein kinase" evidence="9">
    <location>
        <begin position="9"/>
        <end position="277"/>
    </location>
</feature>
<dbReference type="PANTHER" id="PTHR11909">
    <property type="entry name" value="CASEIN KINASE-RELATED"/>
    <property type="match status" value="1"/>
</dbReference>
<feature type="region of interest" description="Disordered" evidence="8">
    <location>
        <begin position="301"/>
        <end position="382"/>
    </location>
</feature>
<dbReference type="SUPFAM" id="SSF56112">
    <property type="entry name" value="Protein kinase-like (PK-like)"/>
    <property type="match status" value="1"/>
</dbReference>
<feature type="region of interest" description="Disordered" evidence="8">
    <location>
        <begin position="676"/>
        <end position="708"/>
    </location>
</feature>
<protein>
    <recommendedName>
        <fullName evidence="1">non-specific serine/threonine protein kinase</fullName>
        <ecNumber evidence="1">2.7.11.1</ecNumber>
    </recommendedName>
</protein>
<dbReference type="EC" id="2.7.11.1" evidence="1"/>
<dbReference type="FunFam" id="3.30.200.20:FF:000538">
    <property type="entry name" value="Putative Casein kinase I"/>
    <property type="match status" value="1"/>
</dbReference>
<keyword evidence="3" id="KW-0808">Transferase</keyword>
<evidence type="ECO:0000259" key="9">
    <source>
        <dbReference type="PROSITE" id="PS50011"/>
    </source>
</evidence>
<accession>E2ARD2</accession>
<evidence type="ECO:0000256" key="7">
    <source>
        <dbReference type="PROSITE-ProRule" id="PRU10141"/>
    </source>
</evidence>
<evidence type="ECO:0000256" key="1">
    <source>
        <dbReference type="ARBA" id="ARBA00012513"/>
    </source>
</evidence>
<feature type="binding site" evidence="7">
    <location>
        <position position="38"/>
    </location>
    <ligand>
        <name>ATP</name>
        <dbReference type="ChEBI" id="CHEBI:30616"/>
    </ligand>
</feature>
<feature type="compositionally biased region" description="Basic and acidic residues" evidence="8">
    <location>
        <begin position="722"/>
        <end position="737"/>
    </location>
</feature>
<organism evidence="11">
    <name type="scientific">Camponotus floridanus</name>
    <name type="common">Florida carpenter ant</name>
    <dbReference type="NCBI Taxonomy" id="104421"/>
    <lineage>
        <taxon>Eukaryota</taxon>
        <taxon>Metazoa</taxon>
        <taxon>Ecdysozoa</taxon>
        <taxon>Arthropoda</taxon>
        <taxon>Hexapoda</taxon>
        <taxon>Insecta</taxon>
        <taxon>Pterygota</taxon>
        <taxon>Neoptera</taxon>
        <taxon>Endopterygota</taxon>
        <taxon>Hymenoptera</taxon>
        <taxon>Apocrita</taxon>
        <taxon>Aculeata</taxon>
        <taxon>Formicoidea</taxon>
        <taxon>Formicidae</taxon>
        <taxon>Formicinae</taxon>
        <taxon>Camponotus</taxon>
    </lineage>
</organism>
<dbReference type="InterPro" id="IPR008271">
    <property type="entry name" value="Ser/Thr_kinase_AS"/>
</dbReference>
<feature type="compositionally biased region" description="Basic and acidic residues" evidence="8">
    <location>
        <begin position="687"/>
        <end position="696"/>
    </location>
</feature>
<feature type="region of interest" description="Disordered" evidence="8">
    <location>
        <begin position="940"/>
        <end position="967"/>
    </location>
</feature>
<proteinExistence type="predicted"/>
<evidence type="ECO:0000256" key="4">
    <source>
        <dbReference type="ARBA" id="ARBA00022741"/>
    </source>
</evidence>
<dbReference type="InterPro" id="IPR017441">
    <property type="entry name" value="Protein_kinase_ATP_BS"/>
</dbReference>
<evidence type="ECO:0000256" key="2">
    <source>
        <dbReference type="ARBA" id="ARBA00022527"/>
    </source>
</evidence>
<dbReference type="Gene3D" id="1.10.510.10">
    <property type="entry name" value="Transferase(Phosphotransferase) domain 1"/>
    <property type="match status" value="1"/>
</dbReference>
<keyword evidence="2" id="KW-0723">Serine/threonine-protein kinase</keyword>
<evidence type="ECO:0000313" key="11">
    <source>
        <dbReference type="Proteomes" id="UP000000311"/>
    </source>
</evidence>
<dbReference type="EMBL" id="GL442047">
    <property type="protein sequence ID" value="EFN64010.1"/>
    <property type="molecule type" value="Genomic_DNA"/>
</dbReference>
<feature type="compositionally biased region" description="Basic and acidic residues" evidence="8">
    <location>
        <begin position="366"/>
        <end position="382"/>
    </location>
</feature>
<name>E2ARD2_CAMFO</name>
<dbReference type="InParanoid" id="E2ARD2"/>
<evidence type="ECO:0000256" key="5">
    <source>
        <dbReference type="ARBA" id="ARBA00022777"/>
    </source>
</evidence>
<evidence type="ECO:0000256" key="8">
    <source>
        <dbReference type="SAM" id="MobiDB-lite"/>
    </source>
</evidence>
<evidence type="ECO:0000256" key="6">
    <source>
        <dbReference type="ARBA" id="ARBA00022840"/>
    </source>
</evidence>
<dbReference type="GO" id="GO:0005524">
    <property type="term" value="F:ATP binding"/>
    <property type="evidence" value="ECO:0007669"/>
    <property type="project" value="UniProtKB-UniRule"/>
</dbReference>
<feature type="compositionally biased region" description="Polar residues" evidence="8">
    <location>
        <begin position="301"/>
        <end position="326"/>
    </location>
</feature>
<keyword evidence="4 7" id="KW-0547">Nucleotide-binding</keyword>
<evidence type="ECO:0000313" key="10">
    <source>
        <dbReference type="EMBL" id="EFN64010.1"/>
    </source>
</evidence>
<dbReference type="InterPro" id="IPR000719">
    <property type="entry name" value="Prot_kinase_dom"/>
</dbReference>
<dbReference type="PROSITE" id="PS00108">
    <property type="entry name" value="PROTEIN_KINASE_ST"/>
    <property type="match status" value="1"/>
</dbReference>